<reference evidence="1" key="1">
    <citation type="journal article" date="2022" name="Int. J. Mol. Sci.">
        <title>Draft Genome of Tanacetum Coccineum: Genomic Comparison of Closely Related Tanacetum-Family Plants.</title>
        <authorList>
            <person name="Yamashiro T."/>
            <person name="Shiraishi A."/>
            <person name="Nakayama K."/>
            <person name="Satake H."/>
        </authorList>
    </citation>
    <scope>NUCLEOTIDE SEQUENCE</scope>
</reference>
<name>A0ABQ5GRP8_9ASTR</name>
<keyword evidence="2" id="KW-1185">Reference proteome</keyword>
<evidence type="ECO:0000313" key="2">
    <source>
        <dbReference type="Proteomes" id="UP001151760"/>
    </source>
</evidence>
<reference evidence="1" key="2">
    <citation type="submission" date="2022-01" db="EMBL/GenBank/DDBJ databases">
        <authorList>
            <person name="Yamashiro T."/>
            <person name="Shiraishi A."/>
            <person name="Satake H."/>
            <person name="Nakayama K."/>
        </authorList>
    </citation>
    <scope>NUCLEOTIDE SEQUENCE</scope>
</reference>
<dbReference type="EMBL" id="BQNB010018757">
    <property type="protein sequence ID" value="GJT77929.1"/>
    <property type="molecule type" value="Genomic_DNA"/>
</dbReference>
<evidence type="ECO:0000313" key="1">
    <source>
        <dbReference type="EMBL" id="GJT77929.1"/>
    </source>
</evidence>
<gene>
    <name evidence="1" type="ORF">Tco_1044654</name>
</gene>
<proteinExistence type="predicted"/>
<organism evidence="1 2">
    <name type="scientific">Tanacetum coccineum</name>
    <dbReference type="NCBI Taxonomy" id="301880"/>
    <lineage>
        <taxon>Eukaryota</taxon>
        <taxon>Viridiplantae</taxon>
        <taxon>Streptophyta</taxon>
        <taxon>Embryophyta</taxon>
        <taxon>Tracheophyta</taxon>
        <taxon>Spermatophyta</taxon>
        <taxon>Magnoliopsida</taxon>
        <taxon>eudicotyledons</taxon>
        <taxon>Gunneridae</taxon>
        <taxon>Pentapetalae</taxon>
        <taxon>asterids</taxon>
        <taxon>campanulids</taxon>
        <taxon>Asterales</taxon>
        <taxon>Asteraceae</taxon>
        <taxon>Asteroideae</taxon>
        <taxon>Anthemideae</taxon>
        <taxon>Anthemidinae</taxon>
        <taxon>Tanacetum</taxon>
    </lineage>
</organism>
<protein>
    <submittedName>
        <fullName evidence="1">Uncharacterized protein</fullName>
    </submittedName>
</protein>
<accession>A0ABQ5GRP8</accession>
<sequence length="278" mass="30516">MVRGVVCVTWEICGLVSGVITVRRRDPRAWLEMSGLMDGCVVWGGRVREGPVKDAFERGGGGGKRQCAGKVAERYTEGGGRCEGKEWIGRAGPGREYSRSKKRGMCRWDDMADCEVGVEGGKVVVCWLGVLFVVSGGGGVRCGNAATFASLFGESVDNDLAWCRYFIPDLRAVGLLFVVGLVKSLCRIAWYLAWWVLCLVFALRAAGSLSRTALQGIDKPSVQRSVRRIDFTEYTVLFGITDTLFRLHQSIRCLTRRFDTSYPTGGYGVSVDLPEQST</sequence>
<dbReference type="Proteomes" id="UP001151760">
    <property type="component" value="Unassembled WGS sequence"/>
</dbReference>
<comment type="caution">
    <text evidence="1">The sequence shown here is derived from an EMBL/GenBank/DDBJ whole genome shotgun (WGS) entry which is preliminary data.</text>
</comment>